<keyword evidence="3 4" id="KW-0539">Nucleus</keyword>
<evidence type="ECO:0000256" key="6">
    <source>
        <dbReference type="SAM" id="Coils"/>
    </source>
</evidence>
<evidence type="ECO:0000256" key="7">
    <source>
        <dbReference type="SAM" id="MobiDB-lite"/>
    </source>
</evidence>
<dbReference type="SMART" id="SM00389">
    <property type="entry name" value="HOX"/>
    <property type="match status" value="1"/>
</dbReference>
<keyword evidence="1 4" id="KW-0238">DNA-binding</keyword>
<dbReference type="Proteomes" id="UP000183365">
    <property type="component" value="Unassembled WGS sequence"/>
</dbReference>
<evidence type="ECO:0000256" key="1">
    <source>
        <dbReference type="ARBA" id="ARBA00023125"/>
    </source>
</evidence>
<keyword evidence="2 4" id="KW-0371">Homeobox</keyword>
<dbReference type="Pfam" id="PF00046">
    <property type="entry name" value="Homeodomain"/>
    <property type="match status" value="1"/>
</dbReference>
<name>A0A1L0AXV2_9ASCO</name>
<proteinExistence type="predicted"/>
<accession>A0A1L0AXV2</accession>
<evidence type="ECO:0000259" key="8">
    <source>
        <dbReference type="PROSITE" id="PS50071"/>
    </source>
</evidence>
<feature type="domain" description="Homeobox" evidence="8">
    <location>
        <begin position="43"/>
        <end position="103"/>
    </location>
</feature>
<evidence type="ECO:0000256" key="2">
    <source>
        <dbReference type="ARBA" id="ARBA00023155"/>
    </source>
</evidence>
<dbReference type="PROSITE" id="PS00027">
    <property type="entry name" value="HOMEOBOX_1"/>
    <property type="match status" value="1"/>
</dbReference>
<dbReference type="InterPro" id="IPR001356">
    <property type="entry name" value="HD"/>
</dbReference>
<dbReference type="CDD" id="cd00086">
    <property type="entry name" value="homeodomain"/>
    <property type="match status" value="1"/>
</dbReference>
<comment type="subcellular location">
    <subcellularLocation>
        <location evidence="4 5">Nucleus</location>
    </subcellularLocation>
</comment>
<evidence type="ECO:0000313" key="9">
    <source>
        <dbReference type="EMBL" id="SGZ38380.1"/>
    </source>
</evidence>
<feature type="coiled-coil region" evidence="6">
    <location>
        <begin position="93"/>
        <end position="120"/>
    </location>
</feature>
<protein>
    <recommendedName>
        <fullName evidence="8">Homeobox domain-containing protein</fullName>
    </recommendedName>
</protein>
<dbReference type="Gene3D" id="1.10.10.60">
    <property type="entry name" value="Homeodomain-like"/>
    <property type="match status" value="1"/>
</dbReference>
<evidence type="ECO:0000313" key="10">
    <source>
        <dbReference type="Proteomes" id="UP000183365"/>
    </source>
</evidence>
<dbReference type="SUPFAM" id="SSF46689">
    <property type="entry name" value="Homeodomain-like"/>
    <property type="match status" value="1"/>
</dbReference>
<keyword evidence="10" id="KW-1185">Reference proteome</keyword>
<organism evidence="9 10">
    <name type="scientific">Hanseniaspora guilliermondii</name>
    <dbReference type="NCBI Taxonomy" id="56406"/>
    <lineage>
        <taxon>Eukaryota</taxon>
        <taxon>Fungi</taxon>
        <taxon>Dikarya</taxon>
        <taxon>Ascomycota</taxon>
        <taxon>Saccharomycotina</taxon>
        <taxon>Saccharomycetes</taxon>
        <taxon>Saccharomycodales</taxon>
        <taxon>Saccharomycodaceae</taxon>
        <taxon>Hanseniaspora</taxon>
    </lineage>
</organism>
<dbReference type="InterPro" id="IPR017970">
    <property type="entry name" value="Homeobox_CS"/>
</dbReference>
<dbReference type="PROSITE" id="PS50071">
    <property type="entry name" value="HOMEOBOX_2"/>
    <property type="match status" value="1"/>
</dbReference>
<dbReference type="PANTHER" id="PTHR24327">
    <property type="entry name" value="HOMEOBOX PROTEIN"/>
    <property type="match status" value="1"/>
</dbReference>
<dbReference type="AlphaFoldDB" id="A0A1L0AXV2"/>
<dbReference type="PANTHER" id="PTHR24327:SF85">
    <property type="entry name" value="ADL394CP"/>
    <property type="match status" value="1"/>
</dbReference>
<dbReference type="VEuPathDB" id="FungiDB:HGUI_00580"/>
<dbReference type="OrthoDB" id="3972825at2759"/>
<evidence type="ECO:0000256" key="3">
    <source>
        <dbReference type="ARBA" id="ARBA00023242"/>
    </source>
</evidence>
<dbReference type="GO" id="GO:0000981">
    <property type="term" value="F:DNA-binding transcription factor activity, RNA polymerase II-specific"/>
    <property type="evidence" value="ECO:0007669"/>
    <property type="project" value="InterPro"/>
</dbReference>
<dbReference type="GO" id="GO:0003677">
    <property type="term" value="F:DNA binding"/>
    <property type="evidence" value="ECO:0007669"/>
    <property type="project" value="UniProtKB-UniRule"/>
</dbReference>
<evidence type="ECO:0000256" key="4">
    <source>
        <dbReference type="PROSITE-ProRule" id="PRU00108"/>
    </source>
</evidence>
<feature type="DNA-binding region" description="Homeobox" evidence="4">
    <location>
        <begin position="45"/>
        <end position="104"/>
    </location>
</feature>
<dbReference type="InterPro" id="IPR050460">
    <property type="entry name" value="Distal-less_Homeobox_TF"/>
</dbReference>
<keyword evidence="6" id="KW-0175">Coiled coil</keyword>
<dbReference type="InterPro" id="IPR009057">
    <property type="entry name" value="Homeodomain-like_sf"/>
</dbReference>
<feature type="region of interest" description="Disordered" evidence="7">
    <location>
        <begin position="515"/>
        <end position="537"/>
    </location>
</feature>
<dbReference type="EMBL" id="FQNF01000007">
    <property type="protein sequence ID" value="SGZ38380.1"/>
    <property type="molecule type" value="Genomic_DNA"/>
</dbReference>
<evidence type="ECO:0000256" key="5">
    <source>
        <dbReference type="RuleBase" id="RU000682"/>
    </source>
</evidence>
<dbReference type="GO" id="GO:0005634">
    <property type="term" value="C:nucleus"/>
    <property type="evidence" value="ECO:0007669"/>
    <property type="project" value="UniProtKB-SubCell"/>
</dbReference>
<reference evidence="10" key="1">
    <citation type="submission" date="2016-11" db="EMBL/GenBank/DDBJ databases">
        <authorList>
            <person name="Guldener U."/>
        </authorList>
    </citation>
    <scope>NUCLEOTIDE SEQUENCE [LARGE SCALE GENOMIC DNA]</scope>
</reference>
<gene>
    <name evidence="9" type="ORF">HGUI_00580</name>
</gene>
<sequence length="548" mass="62678">MWGEDKNMNYIENHTNTNLYFHQDQVIDSHNLNGDDKLNDDGLKNGKTRTRIPREILDVFLQEFKKNISPSSEDRKRIAEQCNIEEKKVRIWFQNKRAKLKKIQNKMNNQNTNQQNLSYENQQHNVNGYPNQMNYFNNENVHNDQGQFMMDDELDMDSIFDNVPWGLNKNYHFIDSSSVSVGGWKRVKNGHLLDTVNEEHGDTCAKTMELVENLSNLSPKSIDSIMGDSTDLLLIISNKNNEINYFFSAIADGKKILFRVFFPIYSVANCSISVSKDAINCNSKDSEDDEELSQLSLMLNRPPKFAVYFTEGEDGDNQWNICDDFSEDKQVSMSFIGSYEIPHIITGLEDSLKRMNSLILEYNSKIGVIYHVPSNNSMQNLQGNNPIPYSLQNDQINLISNQSQNKLHPEQSITQTPLFFNKVSHVPDLLLNDNNILKKNIMSPFATNSEAAFSPTPSNAMSFLQFPGTPNFFNASNTNNAGMNQPFNPLKAYVENQQPTNSLNLQMLETNDNNESVNLMDEPNQQSNDKDNDDMKNSLYIDSILDLS</sequence>